<protein>
    <submittedName>
        <fullName evidence="6 7">Transcriptional regulator</fullName>
    </submittedName>
</protein>
<dbReference type="AlphaFoldDB" id="A0A1I3SGT6"/>
<comment type="similarity">
    <text evidence="1">Belongs to the ner transcriptional regulatory family.</text>
</comment>
<accession>A0A1I3SGT6</accession>
<reference evidence="6 9" key="3">
    <citation type="journal article" date="2017" name="Nat. Microbiol.">
        <title>Natural product diversity associated with the nematode symbionts Photorhabdus and Xenorhabdus.</title>
        <authorList>
            <person name="Tobias N.J."/>
            <person name="Wolff H."/>
            <person name="Djahanschiri B."/>
            <person name="Grundmann F."/>
            <person name="Kronenwerth M."/>
            <person name="Shi Y.M."/>
            <person name="Simonyi S."/>
            <person name="Grun P."/>
            <person name="Shapiro-Ilan D."/>
            <person name="Pidot S.J."/>
            <person name="Stinear T.P."/>
            <person name="Ebersberger I."/>
            <person name="Bode H.B."/>
        </authorList>
    </citation>
    <scope>NUCLEOTIDE SEQUENCE [LARGE SCALE GENOMIC DNA]</scope>
    <source>
        <strain evidence="6 9">DSM 17908</strain>
    </source>
</reference>
<reference evidence="7" key="1">
    <citation type="submission" date="2016-10" db="EMBL/GenBank/DDBJ databases">
        <authorList>
            <person name="de Groot N.N."/>
        </authorList>
    </citation>
    <scope>NUCLEOTIDE SEQUENCE [LARGE SCALE GENOMIC DNA]</scope>
    <source>
        <strain evidence="7">DSM 17908</strain>
    </source>
</reference>
<evidence type="ECO:0000256" key="1">
    <source>
        <dbReference type="ARBA" id="ARBA00006157"/>
    </source>
</evidence>
<organism evidence="7 8">
    <name type="scientific">Xenorhabdus mauleonii</name>
    <dbReference type="NCBI Taxonomy" id="351675"/>
    <lineage>
        <taxon>Bacteria</taxon>
        <taxon>Pseudomonadati</taxon>
        <taxon>Pseudomonadota</taxon>
        <taxon>Gammaproteobacteria</taxon>
        <taxon>Enterobacterales</taxon>
        <taxon>Morganellaceae</taxon>
        <taxon>Xenorhabdus</taxon>
    </lineage>
</organism>
<name>A0A1I3SGT6_9GAMM</name>
<evidence type="ECO:0000256" key="4">
    <source>
        <dbReference type="ARBA" id="ARBA00023163"/>
    </source>
</evidence>
<sequence length="91" mass="10508">MSIFISPNKTTPTFYTYYEQIRKCGTTLAAVSREAGLHSSTLANALSRPWPKGEWIIANCLKLHPSEIWPSRYFDRDGQLLERTPRYTTQK</sequence>
<gene>
    <name evidence="7" type="ORF">SAMN05421680_111112</name>
    <name evidence="6" type="ORF">Xmau_03091</name>
</gene>
<feature type="domain" description="Ner winged helix-turn-helix DNA-binding" evidence="5">
    <location>
        <begin position="21"/>
        <end position="84"/>
    </location>
</feature>
<evidence type="ECO:0000256" key="2">
    <source>
        <dbReference type="ARBA" id="ARBA00023015"/>
    </source>
</evidence>
<evidence type="ECO:0000313" key="8">
    <source>
        <dbReference type="Proteomes" id="UP000198919"/>
    </source>
</evidence>
<dbReference type="EMBL" id="NITY01000012">
    <property type="protein sequence ID" value="PHM39184.1"/>
    <property type="molecule type" value="Genomic_DNA"/>
</dbReference>
<keyword evidence="2" id="KW-0805">Transcription regulation</keyword>
<dbReference type="SUPFAM" id="SSF47413">
    <property type="entry name" value="lambda repressor-like DNA-binding domains"/>
    <property type="match status" value="1"/>
</dbReference>
<keyword evidence="4" id="KW-0804">Transcription</keyword>
<dbReference type="GO" id="GO:0003677">
    <property type="term" value="F:DNA binding"/>
    <property type="evidence" value="ECO:0007669"/>
    <property type="project" value="UniProtKB-KW"/>
</dbReference>
<dbReference type="STRING" id="351675.SAMN05421680_111112"/>
<dbReference type="InterPro" id="IPR038722">
    <property type="entry name" value="Ner_HTH_dom"/>
</dbReference>
<dbReference type="EMBL" id="FORG01000011">
    <property type="protein sequence ID" value="SFJ57983.1"/>
    <property type="molecule type" value="Genomic_DNA"/>
</dbReference>
<evidence type="ECO:0000313" key="6">
    <source>
        <dbReference type="EMBL" id="PHM39184.1"/>
    </source>
</evidence>
<evidence type="ECO:0000313" key="9">
    <source>
        <dbReference type="Proteomes" id="UP000224607"/>
    </source>
</evidence>
<keyword evidence="9" id="KW-1185">Reference proteome</keyword>
<dbReference type="RefSeq" id="WP_092511355.1">
    <property type="nucleotide sequence ID" value="NZ_CAWNQB010000004.1"/>
</dbReference>
<dbReference type="Pfam" id="PF13693">
    <property type="entry name" value="HTH_35"/>
    <property type="match status" value="1"/>
</dbReference>
<dbReference type="Proteomes" id="UP000198919">
    <property type="component" value="Unassembled WGS sequence"/>
</dbReference>
<dbReference type="OrthoDB" id="5405994at2"/>
<evidence type="ECO:0000313" key="7">
    <source>
        <dbReference type="EMBL" id="SFJ57983.1"/>
    </source>
</evidence>
<proteinExistence type="inferred from homology"/>
<dbReference type="Gene3D" id="1.10.260.40">
    <property type="entry name" value="lambda repressor-like DNA-binding domains"/>
    <property type="match status" value="1"/>
</dbReference>
<dbReference type="InterPro" id="IPR010982">
    <property type="entry name" value="Lambda_DNA-bd_dom_sf"/>
</dbReference>
<evidence type="ECO:0000256" key="3">
    <source>
        <dbReference type="ARBA" id="ARBA00023125"/>
    </source>
</evidence>
<reference evidence="8" key="2">
    <citation type="submission" date="2016-10" db="EMBL/GenBank/DDBJ databases">
        <authorList>
            <person name="Varghese N."/>
            <person name="Submissions S."/>
        </authorList>
    </citation>
    <scope>NUCLEOTIDE SEQUENCE [LARGE SCALE GENOMIC DNA]</scope>
    <source>
        <strain evidence="8">DSM 17908</strain>
    </source>
</reference>
<keyword evidence="3" id="KW-0238">DNA-binding</keyword>
<evidence type="ECO:0000259" key="5">
    <source>
        <dbReference type="Pfam" id="PF13693"/>
    </source>
</evidence>
<dbReference type="Proteomes" id="UP000224607">
    <property type="component" value="Unassembled WGS sequence"/>
</dbReference>